<dbReference type="SUPFAM" id="SSF48425">
    <property type="entry name" value="Sec7 domain"/>
    <property type="match status" value="1"/>
</dbReference>
<dbReference type="InterPro" id="IPR035999">
    <property type="entry name" value="Sec7_dom_sf"/>
</dbReference>
<dbReference type="Pfam" id="PF01369">
    <property type="entry name" value="Sec7"/>
    <property type="match status" value="1"/>
</dbReference>
<dbReference type="GO" id="GO:0005085">
    <property type="term" value="F:guanyl-nucleotide exchange factor activity"/>
    <property type="evidence" value="ECO:0007669"/>
    <property type="project" value="InterPro"/>
</dbReference>
<evidence type="ECO:0000313" key="3">
    <source>
        <dbReference type="Proteomes" id="UP000324091"/>
    </source>
</evidence>
<evidence type="ECO:0000259" key="1">
    <source>
        <dbReference type="PROSITE" id="PS50190"/>
    </source>
</evidence>
<dbReference type="PANTHER" id="PTHR10663">
    <property type="entry name" value="GUANYL-NUCLEOTIDE EXCHANGE FACTOR"/>
    <property type="match status" value="1"/>
</dbReference>
<feature type="domain" description="SEC7" evidence="1">
    <location>
        <begin position="140"/>
        <end position="228"/>
    </location>
</feature>
<accession>A0A5C6PR44</accession>
<name>A0A5C6PR44_9TELE</name>
<evidence type="ECO:0000313" key="2">
    <source>
        <dbReference type="EMBL" id="TWW82272.1"/>
    </source>
</evidence>
<dbReference type="GO" id="GO:0032012">
    <property type="term" value="P:regulation of ARF protein signal transduction"/>
    <property type="evidence" value="ECO:0007669"/>
    <property type="project" value="InterPro"/>
</dbReference>
<comment type="caution">
    <text evidence="2">The sequence shown here is derived from an EMBL/GenBank/DDBJ whole genome shotgun (WGS) entry which is preliminary data.</text>
</comment>
<keyword evidence="3" id="KW-1185">Reference proteome</keyword>
<organism evidence="2 3">
    <name type="scientific">Takifugu flavidus</name>
    <name type="common">sansaifugu</name>
    <dbReference type="NCBI Taxonomy" id="433684"/>
    <lineage>
        <taxon>Eukaryota</taxon>
        <taxon>Metazoa</taxon>
        <taxon>Chordata</taxon>
        <taxon>Craniata</taxon>
        <taxon>Vertebrata</taxon>
        <taxon>Euteleostomi</taxon>
        <taxon>Actinopterygii</taxon>
        <taxon>Neopterygii</taxon>
        <taxon>Teleostei</taxon>
        <taxon>Neoteleostei</taxon>
        <taxon>Acanthomorphata</taxon>
        <taxon>Eupercaria</taxon>
        <taxon>Tetraodontiformes</taxon>
        <taxon>Tetradontoidea</taxon>
        <taxon>Tetraodontidae</taxon>
        <taxon>Takifugu</taxon>
    </lineage>
</organism>
<proteinExistence type="predicted"/>
<dbReference type="SMART" id="SM00222">
    <property type="entry name" value="Sec7"/>
    <property type="match status" value="1"/>
</dbReference>
<dbReference type="InterPro" id="IPR000904">
    <property type="entry name" value="Sec7_dom"/>
</dbReference>
<dbReference type="AlphaFoldDB" id="A0A5C6PR44"/>
<dbReference type="FunFam" id="1.10.220.20:FF:000003">
    <property type="entry name" value="Cytohesin 1"/>
    <property type="match status" value="1"/>
</dbReference>
<protein>
    <submittedName>
        <fullName evidence="2">SEC7 and coiled-coil domain-containing protein 1</fullName>
    </submittedName>
</protein>
<reference evidence="2 3" key="1">
    <citation type="submission" date="2019-04" db="EMBL/GenBank/DDBJ databases">
        <title>Chromosome genome assembly for Takifugu flavidus.</title>
        <authorList>
            <person name="Xiao S."/>
        </authorList>
    </citation>
    <scope>NUCLEOTIDE SEQUENCE [LARGE SCALE GENOMIC DNA]</scope>
    <source>
        <strain evidence="2">HTHZ2018</strain>
        <tissue evidence="2">Muscle</tissue>
    </source>
</reference>
<sequence length="251" mass="28033">MCDLVLVKDRKCVTFVVVRCEKRGNGSVTEHQITRSPDHQITRSRIKERLHLCSRRAKAVNLNEIQLVWNTQSETGHLHHGAEPVGRAPSQAPPCPALGDDGVLLDHKASSSSSVFLPSQRLKDEIAEVTSEIETLGLTEERKSMQRNKQMAIGRKKFNMDPKKPQQGIRFLIDTSLLKSTSDEIAKFLYKGEGLNKTAIGEYLGERDDFNIAVLHAFLELHEFTDLNWSRLCGSSSGASGCPERPRRSTA</sequence>
<dbReference type="EMBL" id="RHFK02000001">
    <property type="protein sequence ID" value="TWW82272.1"/>
    <property type="molecule type" value="Genomic_DNA"/>
</dbReference>
<gene>
    <name evidence="2" type="ORF">D4764_01G0020870</name>
</gene>
<dbReference type="PROSITE" id="PS50190">
    <property type="entry name" value="SEC7"/>
    <property type="match status" value="1"/>
</dbReference>
<dbReference type="PANTHER" id="PTHR10663:SF340">
    <property type="entry name" value="CYTOHESIN-1"/>
    <property type="match status" value="1"/>
</dbReference>
<dbReference type="Proteomes" id="UP000324091">
    <property type="component" value="Chromosome 1"/>
</dbReference>
<dbReference type="Gene3D" id="1.10.220.20">
    <property type="match status" value="1"/>
</dbReference>